<dbReference type="GO" id="GO:0005634">
    <property type="term" value="C:nucleus"/>
    <property type="evidence" value="ECO:0007669"/>
    <property type="project" value="UniProtKB-SubCell"/>
</dbReference>
<dbReference type="InterPro" id="IPR036322">
    <property type="entry name" value="WD40_repeat_dom_sf"/>
</dbReference>
<feature type="compositionally biased region" description="Basic and acidic residues" evidence="7">
    <location>
        <begin position="1339"/>
        <end position="1359"/>
    </location>
</feature>
<feature type="compositionally biased region" description="Pro residues" evidence="7">
    <location>
        <begin position="1565"/>
        <end position="1575"/>
    </location>
</feature>
<feature type="region of interest" description="Disordered" evidence="7">
    <location>
        <begin position="345"/>
        <end position="426"/>
    </location>
</feature>
<evidence type="ECO:0000259" key="8">
    <source>
        <dbReference type="Pfam" id="PF23774"/>
    </source>
</evidence>
<feature type="compositionally biased region" description="Polar residues" evidence="7">
    <location>
        <begin position="390"/>
        <end position="408"/>
    </location>
</feature>
<evidence type="ECO:0000256" key="3">
    <source>
        <dbReference type="ARBA" id="ARBA00022884"/>
    </source>
</evidence>
<dbReference type="Proteomes" id="UP000053789">
    <property type="component" value="Unassembled WGS sequence"/>
</dbReference>
<dbReference type="SUPFAM" id="SSF50978">
    <property type="entry name" value="WD40 repeat-like"/>
    <property type="match status" value="1"/>
</dbReference>
<dbReference type="RefSeq" id="XP_016617444.1">
    <property type="nucleotide sequence ID" value="XM_016766286.1"/>
</dbReference>
<keyword evidence="10" id="KW-1185">Reference proteome</keyword>
<feature type="compositionally biased region" description="Basic and acidic residues" evidence="7">
    <location>
        <begin position="1295"/>
        <end position="1313"/>
    </location>
</feature>
<feature type="compositionally biased region" description="Polar residues" evidence="7">
    <location>
        <begin position="1529"/>
        <end position="1543"/>
    </location>
</feature>
<feature type="region of interest" description="Disordered" evidence="7">
    <location>
        <begin position="1051"/>
        <end position="1112"/>
    </location>
</feature>
<evidence type="ECO:0000256" key="2">
    <source>
        <dbReference type="ARBA" id="ARBA00022553"/>
    </source>
</evidence>
<feature type="compositionally biased region" description="Basic residues" evidence="7">
    <location>
        <begin position="1155"/>
        <end position="1168"/>
    </location>
</feature>
<feature type="domain" description="Gem-associated protein 5 TPR" evidence="8">
    <location>
        <begin position="518"/>
        <end position="671"/>
    </location>
</feature>
<feature type="compositionally biased region" description="Basic and acidic residues" evidence="7">
    <location>
        <begin position="1512"/>
        <end position="1522"/>
    </location>
</feature>
<feature type="compositionally biased region" description="Low complexity" evidence="7">
    <location>
        <begin position="1622"/>
        <end position="1635"/>
    </location>
</feature>
<dbReference type="GO" id="GO:0003712">
    <property type="term" value="F:transcription coregulator activity"/>
    <property type="evidence" value="ECO:0007669"/>
    <property type="project" value="InterPro"/>
</dbReference>
<feature type="compositionally biased region" description="Basic and acidic residues" evidence="7">
    <location>
        <begin position="1216"/>
        <end position="1227"/>
    </location>
</feature>
<evidence type="ECO:0000256" key="6">
    <source>
        <dbReference type="ARBA" id="ARBA00023242"/>
    </source>
</evidence>
<feature type="region of interest" description="Disordered" evidence="7">
    <location>
        <begin position="1"/>
        <end position="26"/>
    </location>
</feature>
<keyword evidence="5" id="KW-0804">Transcription</keyword>
<feature type="compositionally biased region" description="Polar residues" evidence="7">
    <location>
        <begin position="443"/>
        <end position="457"/>
    </location>
</feature>
<dbReference type="OrthoDB" id="7326421at2759"/>
<protein>
    <recommendedName>
        <fullName evidence="8">Gem-associated protein 5 TPR domain-containing protein</fullName>
    </recommendedName>
</protein>
<keyword evidence="2" id="KW-0597">Phosphoprotein</keyword>
<feature type="region of interest" description="Disordered" evidence="7">
    <location>
        <begin position="1619"/>
        <end position="1716"/>
    </location>
</feature>
<accession>A0A0D2HJ33</accession>
<organism evidence="9 10">
    <name type="scientific">Cladophialophora bantiana (strain ATCC 10958 / CBS 173.52 / CDC B-1940 / NIH 8579)</name>
    <name type="common">Xylohypha bantiana</name>
    <dbReference type="NCBI Taxonomy" id="1442370"/>
    <lineage>
        <taxon>Eukaryota</taxon>
        <taxon>Fungi</taxon>
        <taxon>Dikarya</taxon>
        <taxon>Ascomycota</taxon>
        <taxon>Pezizomycotina</taxon>
        <taxon>Eurotiomycetes</taxon>
        <taxon>Chaetothyriomycetidae</taxon>
        <taxon>Chaetothyriales</taxon>
        <taxon>Herpotrichiellaceae</taxon>
        <taxon>Cladophialophora</taxon>
    </lineage>
</organism>
<dbReference type="GeneID" id="27701486"/>
<sequence length="1716" mass="186326">MSAGPGLSRQRSVSGKSKGVIRPPVPRLRQSGEDAAFEPCASTASLLLFAHGSTIICLHHDTLAVERRFEKHSKDIQLISADNVSETGAGRLVITYDVGQTAIVWDLFTGEQLSRFVSYESLTVAHWMRNGNVAFGNAKGEVILFEPATSDHISARTIFDPITAIAPSSDCKTYAIGYKNGSILLAALQPSFTILHTLTTSRAPSPIVSLTWHASSSKQKSDMLATQTADGDLRVWSVSKPPTAEAPRVIRVLKRTDTYSPGRNWISWSKNGRIVQFSEGKTWAWDVRTKHVTYEPIPTVDGVRAIACHGPTGTLFTLGPDYTVQQYDVERALLVANVRHLPLTVPPTPPEDIRGPTWTTSESEEELASPLVRARRELRASEAAKYDRNNIPSPQSALSSQKGGSKNGVNDIISPAGRTDYTTTSFDTGIQSQSTLYHQPAQLSGQAYQPQSPATTRTARKGSRLRQEVIMSPEEAQVAELFPYTRARLHDVPYRAPRSLDESHMTPDDLRRQMLSVVFGWEEDVQDLIRDELSRHPSDSQTAIFLAKWLDEDPDYLAEIMGSTGSVASLDWMLLALGTISNQVGAKKITQVFIEKLLAKGDIHAAATLLLALGDRSDAIEVYVSRHQYMEAVLLTCLVTPDDWQRQSYLVRRWGEHVVENSQQSLAIRCFSCTGVEPSDPWTSPNAQLATRIAPEPVSSPQAPPHLEPLEPLEYPAIFQKTLERRRTLDAPTPVAMPPPHMMSAIHQPPTPFRTAAAQGTRITPQTSALKLITSFGAQPNNNFKFPGLKPEDRTPTVAAAVTPIAESAIDRSALSPGGLGSYRLNNIRSINSALSAKTATPGGFQPSRLAVIGETPVDVDAPQLSSSLPQRSVSVPAELTASKPANGEEQAPALNDTQRGKQALTLLTSARYEPLATPVKETPQTAVGPQTAIKFPGSAAQFNVGLGHDERLLDASRSRTGSKSRKPDGLSIQTIHVSSQEYMPSSSYGEPASRPATTGSYLNTQLDTTGDLTSPPTTDLSYRSVKSPMVTGRSIDQYISSLEQAQYYTKHSRARGYSSTSKQSRDDQSDRKKSRAGNMEDGGEREPRRTIPTAKRSPSSPVPMSPEDLRMYSTSVESFDSLYSSNFSAIDRSETPGSMSKLSRRGSQSTAKGGKPRKRSHSRHTGPRSKTGSRGASRQPSPEPAIFSPRGRSSSRKENLGHRSPSSPRPMVPSEEDRQSRFDQDSALRLVSKDRHRLHRSTSRQPHRDTSAKRDRSPDRRRVRARSRSRQAEEATTLSRKASRSEHHRRHRRPSDATYDRSAHPDDPEDISKLNNTVVAQDVVPRSASQPQFASGWEGRETLTEQPEARKQPLDRRPSAPNIPLASELSTHYKSASTSNIPPPLSRSYTDNAIINASSFPESSLGTEVSGLGLLKGRPATPRAMQVDATIPEGQESNLISGASGAELLTSDVYRPPTREDISRPGSARAPVSLEFLAQIPKHPAYDRRIAGSRSSSKGAEARATSRSRGTSRDRTARVSPREVAPATMSSPPIGSTDTSVPTAFVPQQPHNPPILPELQHLAEPPPPPPPPVPKVSSYAAGSPNLSNPRGFDSMDAATVPLPMSAFATHTTFHEVAPNTSNALPLSAGPLSSSTGHRRGRSANDNQSGSGSGSSGGQLLNKLRSFTGRTRSPSRGRRGGDDNQAMSPRIVGVGENVQPAPYESIPSAMMGSVGS</sequence>
<feature type="region of interest" description="Disordered" evidence="7">
    <location>
        <begin position="1130"/>
        <end position="1386"/>
    </location>
</feature>
<reference evidence="9" key="1">
    <citation type="submission" date="2015-01" db="EMBL/GenBank/DDBJ databases">
        <title>The Genome Sequence of Cladophialophora bantiana CBS 173.52.</title>
        <authorList>
            <consortium name="The Broad Institute Genomics Platform"/>
            <person name="Cuomo C."/>
            <person name="de Hoog S."/>
            <person name="Gorbushina A."/>
            <person name="Stielow B."/>
            <person name="Teixiera M."/>
            <person name="Abouelleil A."/>
            <person name="Chapman S.B."/>
            <person name="Priest M."/>
            <person name="Young S.K."/>
            <person name="Wortman J."/>
            <person name="Nusbaum C."/>
            <person name="Birren B."/>
        </authorList>
    </citation>
    <scope>NUCLEOTIDE SEQUENCE [LARGE SCALE GENOMIC DNA]</scope>
    <source>
        <strain evidence="9">CBS 173.52</strain>
    </source>
</reference>
<dbReference type="VEuPathDB" id="FungiDB:Z519_08558"/>
<dbReference type="FunFam" id="2.130.10.10:FF:000577">
    <property type="entry name" value="WD domain G-beta repeat protein"/>
    <property type="match status" value="1"/>
</dbReference>
<feature type="region of interest" description="Disordered" evidence="7">
    <location>
        <begin position="443"/>
        <end position="465"/>
    </location>
</feature>
<name>A0A0D2HJ33_CLAB1</name>
<feature type="compositionally biased region" description="Polar residues" evidence="7">
    <location>
        <begin position="864"/>
        <end position="874"/>
    </location>
</feature>
<dbReference type="Gene3D" id="2.130.10.10">
    <property type="entry name" value="YVTN repeat-like/Quinoprotein amine dehydrogenase"/>
    <property type="match status" value="1"/>
</dbReference>
<dbReference type="HOGENOM" id="CLU_000799_1_1_1"/>
<dbReference type="PANTHER" id="PTHR15528">
    <property type="entry name" value="PEROXISOME PROLIFERATOR ACTIVATED RECEPTOR GAMMA COACTIVATOR 1 PGC-1 -RELATED"/>
    <property type="match status" value="1"/>
</dbReference>
<feature type="compositionally biased region" description="Polar residues" evidence="7">
    <location>
        <begin position="1369"/>
        <end position="1381"/>
    </location>
</feature>
<evidence type="ECO:0000313" key="10">
    <source>
        <dbReference type="Proteomes" id="UP000053789"/>
    </source>
</evidence>
<dbReference type="Pfam" id="PF23774">
    <property type="entry name" value="TPR_GEMI5"/>
    <property type="match status" value="1"/>
</dbReference>
<evidence type="ECO:0000256" key="7">
    <source>
        <dbReference type="SAM" id="MobiDB-lite"/>
    </source>
</evidence>
<feature type="region of interest" description="Disordered" evidence="7">
    <location>
        <begin position="958"/>
        <end position="1026"/>
    </location>
</feature>
<proteinExistence type="predicted"/>
<feature type="compositionally biased region" description="Polar residues" evidence="7">
    <location>
        <begin position="972"/>
        <end position="989"/>
    </location>
</feature>
<dbReference type="InterPro" id="IPR034605">
    <property type="entry name" value="PGC-1"/>
</dbReference>
<feature type="compositionally biased region" description="Basic and acidic residues" evidence="7">
    <location>
        <begin position="1247"/>
        <end position="1261"/>
    </location>
</feature>
<keyword evidence="6" id="KW-0539">Nucleus</keyword>
<dbReference type="EMBL" id="KN846992">
    <property type="protein sequence ID" value="KIW90775.1"/>
    <property type="molecule type" value="Genomic_DNA"/>
</dbReference>
<evidence type="ECO:0000256" key="5">
    <source>
        <dbReference type="ARBA" id="ARBA00023163"/>
    </source>
</evidence>
<feature type="region of interest" description="Disordered" evidence="7">
    <location>
        <begin position="1433"/>
        <end position="1598"/>
    </location>
</feature>
<dbReference type="GO" id="GO:0003723">
    <property type="term" value="F:RNA binding"/>
    <property type="evidence" value="ECO:0007669"/>
    <property type="project" value="UniProtKB-KW"/>
</dbReference>
<dbReference type="InterPro" id="IPR015943">
    <property type="entry name" value="WD40/YVTN_repeat-like_dom_sf"/>
</dbReference>
<keyword evidence="4" id="KW-0805">Transcription regulation</keyword>
<evidence type="ECO:0000256" key="4">
    <source>
        <dbReference type="ARBA" id="ARBA00023015"/>
    </source>
</evidence>
<gene>
    <name evidence="9" type="ORF">Z519_08558</name>
</gene>
<feature type="compositionally biased region" description="Polar residues" evidence="7">
    <location>
        <begin position="1169"/>
        <end position="1181"/>
    </location>
</feature>
<comment type="subcellular location">
    <subcellularLocation>
        <location evidence="1">Nucleus</location>
    </subcellularLocation>
</comment>
<dbReference type="PANTHER" id="PTHR15528:SF11">
    <property type="entry name" value="FI18188P1"/>
    <property type="match status" value="1"/>
</dbReference>
<evidence type="ECO:0000313" key="9">
    <source>
        <dbReference type="EMBL" id="KIW90775.1"/>
    </source>
</evidence>
<dbReference type="InterPro" id="IPR056421">
    <property type="entry name" value="TPR_GEMI5"/>
</dbReference>
<dbReference type="GO" id="GO:0045944">
    <property type="term" value="P:positive regulation of transcription by RNA polymerase II"/>
    <property type="evidence" value="ECO:0007669"/>
    <property type="project" value="TreeGrafter"/>
</dbReference>
<feature type="compositionally biased region" description="Polar residues" evidence="7">
    <location>
        <begin position="996"/>
        <end position="1022"/>
    </location>
</feature>
<keyword evidence="3" id="KW-0694">RNA-binding</keyword>
<evidence type="ECO:0000256" key="1">
    <source>
        <dbReference type="ARBA" id="ARBA00004123"/>
    </source>
</evidence>
<feature type="region of interest" description="Disordered" evidence="7">
    <location>
        <begin position="862"/>
        <end position="900"/>
    </location>
</feature>
<feature type="compositionally biased region" description="Polar residues" evidence="7">
    <location>
        <begin position="1136"/>
        <end position="1152"/>
    </location>
</feature>
<feature type="compositionally biased region" description="Basic and acidic residues" evidence="7">
    <location>
        <begin position="374"/>
        <end position="388"/>
    </location>
</feature>